<organism evidence="2 3">
    <name type="scientific">Funneliformis caledonium</name>
    <dbReference type="NCBI Taxonomy" id="1117310"/>
    <lineage>
        <taxon>Eukaryota</taxon>
        <taxon>Fungi</taxon>
        <taxon>Fungi incertae sedis</taxon>
        <taxon>Mucoromycota</taxon>
        <taxon>Glomeromycotina</taxon>
        <taxon>Glomeromycetes</taxon>
        <taxon>Glomerales</taxon>
        <taxon>Glomeraceae</taxon>
        <taxon>Funneliformis</taxon>
    </lineage>
</organism>
<feature type="compositionally biased region" description="Low complexity" evidence="1">
    <location>
        <begin position="145"/>
        <end position="174"/>
    </location>
</feature>
<feature type="region of interest" description="Disordered" evidence="1">
    <location>
        <begin position="83"/>
        <end position="184"/>
    </location>
</feature>
<protein>
    <submittedName>
        <fullName evidence="2">1503_t:CDS:1</fullName>
    </submittedName>
</protein>
<dbReference type="Proteomes" id="UP000789570">
    <property type="component" value="Unassembled WGS sequence"/>
</dbReference>
<feature type="compositionally biased region" description="Basic and acidic residues" evidence="1">
    <location>
        <begin position="86"/>
        <end position="95"/>
    </location>
</feature>
<name>A0A9N9HHL3_9GLOM</name>
<sequence>MSRNHEYFEQNPETWSIIDFLNECEVELYDAKINKYTKSLKAIANDKQEERIKKAQLLLDSFMLANKDSFKSGTVKNINNEVNLMSRRDQNENKESVGSAVSKKAKTMKDTPLSSQGVPNPSSSSLLYEQVKTTNTNANDDDSDFISSNKSSISRSHWKDTSSSSLQSLESTGSNRGDTKMMDEVNNPEYNRQHTPPHQIYSTSENQNLLTRLRNEKQRVKFTIDTRNDLQNKLLLLFIPSGETYSFSKYYKMHWIQWFANKLSLFFEAPQNPLLDKNSEG</sequence>
<comment type="caution">
    <text evidence="2">The sequence shown here is derived from an EMBL/GenBank/DDBJ whole genome shotgun (WGS) entry which is preliminary data.</text>
</comment>
<evidence type="ECO:0000313" key="2">
    <source>
        <dbReference type="EMBL" id="CAG8681397.1"/>
    </source>
</evidence>
<feature type="non-terminal residue" evidence="2">
    <location>
        <position position="281"/>
    </location>
</feature>
<reference evidence="2" key="1">
    <citation type="submission" date="2021-06" db="EMBL/GenBank/DDBJ databases">
        <authorList>
            <person name="Kallberg Y."/>
            <person name="Tangrot J."/>
            <person name="Rosling A."/>
        </authorList>
    </citation>
    <scope>NUCLEOTIDE SEQUENCE</scope>
    <source>
        <strain evidence="2">UK204</strain>
    </source>
</reference>
<dbReference type="AlphaFoldDB" id="A0A9N9HHL3"/>
<dbReference type="OrthoDB" id="2437296at2759"/>
<gene>
    <name evidence="2" type="ORF">FCALED_LOCUS12522</name>
</gene>
<keyword evidence="3" id="KW-1185">Reference proteome</keyword>
<evidence type="ECO:0000256" key="1">
    <source>
        <dbReference type="SAM" id="MobiDB-lite"/>
    </source>
</evidence>
<dbReference type="EMBL" id="CAJVPQ010006154">
    <property type="protein sequence ID" value="CAG8681397.1"/>
    <property type="molecule type" value="Genomic_DNA"/>
</dbReference>
<evidence type="ECO:0000313" key="3">
    <source>
        <dbReference type="Proteomes" id="UP000789570"/>
    </source>
</evidence>
<proteinExistence type="predicted"/>
<feature type="compositionally biased region" description="Low complexity" evidence="1">
    <location>
        <begin position="114"/>
        <end position="125"/>
    </location>
</feature>
<accession>A0A9N9HHL3</accession>